<protein>
    <submittedName>
        <fullName evidence="1">Uncharacterized protein</fullName>
    </submittedName>
</protein>
<dbReference type="AlphaFoldDB" id="A0A6A6U8J3"/>
<sequence length="210" mass="23016">MTILHRFSSKDTTKSTSKPQIIEQEYIPQDTSIPTTLLFNFNGALQRNITVTTLDKSTTLYTINVRCTRKPNLTFTANGTTVGTSTFHTMKPIDLTIANQTLQLKTASRMSCRKFTYASPALNGAEVTWQVNGKGVLKFPDLVALDDQAMPLGKFVFGHWVKTAGTMEIAEGTEKREMGRALVDELVVVGFTLAELQMQVYSAAVAGATA</sequence>
<evidence type="ECO:0000313" key="2">
    <source>
        <dbReference type="Proteomes" id="UP000799302"/>
    </source>
</evidence>
<proteinExistence type="predicted"/>
<dbReference type="EMBL" id="MU004236">
    <property type="protein sequence ID" value="KAF2668290.1"/>
    <property type="molecule type" value="Genomic_DNA"/>
</dbReference>
<accession>A0A6A6U8J3</accession>
<reference evidence="1" key="1">
    <citation type="journal article" date="2020" name="Stud. Mycol.">
        <title>101 Dothideomycetes genomes: a test case for predicting lifestyles and emergence of pathogens.</title>
        <authorList>
            <person name="Haridas S."/>
            <person name="Albert R."/>
            <person name="Binder M."/>
            <person name="Bloem J."/>
            <person name="Labutti K."/>
            <person name="Salamov A."/>
            <person name="Andreopoulos B."/>
            <person name="Baker S."/>
            <person name="Barry K."/>
            <person name="Bills G."/>
            <person name="Bluhm B."/>
            <person name="Cannon C."/>
            <person name="Castanera R."/>
            <person name="Culley D."/>
            <person name="Daum C."/>
            <person name="Ezra D."/>
            <person name="Gonzalez J."/>
            <person name="Henrissat B."/>
            <person name="Kuo A."/>
            <person name="Liang C."/>
            <person name="Lipzen A."/>
            <person name="Lutzoni F."/>
            <person name="Magnuson J."/>
            <person name="Mondo S."/>
            <person name="Nolan M."/>
            <person name="Ohm R."/>
            <person name="Pangilinan J."/>
            <person name="Park H.-J."/>
            <person name="Ramirez L."/>
            <person name="Alfaro M."/>
            <person name="Sun H."/>
            <person name="Tritt A."/>
            <person name="Yoshinaga Y."/>
            <person name="Zwiers L.-H."/>
            <person name="Turgeon B."/>
            <person name="Goodwin S."/>
            <person name="Spatafora J."/>
            <person name="Crous P."/>
            <person name="Grigoriev I."/>
        </authorList>
    </citation>
    <scope>NUCLEOTIDE SEQUENCE</scope>
    <source>
        <strain evidence="1">CBS 115976</strain>
    </source>
</reference>
<organism evidence="1 2">
    <name type="scientific">Microthyrium microscopicum</name>
    <dbReference type="NCBI Taxonomy" id="703497"/>
    <lineage>
        <taxon>Eukaryota</taxon>
        <taxon>Fungi</taxon>
        <taxon>Dikarya</taxon>
        <taxon>Ascomycota</taxon>
        <taxon>Pezizomycotina</taxon>
        <taxon>Dothideomycetes</taxon>
        <taxon>Dothideomycetes incertae sedis</taxon>
        <taxon>Microthyriales</taxon>
        <taxon>Microthyriaceae</taxon>
        <taxon>Microthyrium</taxon>
    </lineage>
</organism>
<keyword evidence="2" id="KW-1185">Reference proteome</keyword>
<dbReference type="OrthoDB" id="4725912at2759"/>
<dbReference type="Proteomes" id="UP000799302">
    <property type="component" value="Unassembled WGS sequence"/>
</dbReference>
<name>A0A6A6U8J3_9PEZI</name>
<gene>
    <name evidence="1" type="ORF">BT63DRAFT_425614</name>
</gene>
<evidence type="ECO:0000313" key="1">
    <source>
        <dbReference type="EMBL" id="KAF2668290.1"/>
    </source>
</evidence>